<evidence type="ECO:0000313" key="2">
    <source>
        <dbReference type="Proteomes" id="UP001633002"/>
    </source>
</evidence>
<dbReference type="AlphaFoldDB" id="A0ABD3HQ69"/>
<evidence type="ECO:0008006" key="3">
    <source>
        <dbReference type="Google" id="ProtNLM"/>
    </source>
</evidence>
<proteinExistence type="predicted"/>
<keyword evidence="2" id="KW-1185">Reference proteome</keyword>
<sequence>MNVRLDHIRILLTICVSTRHIGAYSGEGDLRAFKSLLPLVDPNDVILGGWDISSMNLADAMARARVLGIDLQKQLFPTSISSDSNSLDQSVEGLYICVLGIDLQKQLRPYMQDMVLLLGVYYPDFIAANQGARADNYIKGTKLEQLEQLRKDISVGLNDTKENLFASLEKNGSKISSSTLLYAWPASMRRLHSIMEALKTPSSLMFKTPSFGNFSLYLIIRLGLHL</sequence>
<evidence type="ECO:0000313" key="1">
    <source>
        <dbReference type="EMBL" id="KAL3692225.1"/>
    </source>
</evidence>
<dbReference type="Pfam" id="PF07994">
    <property type="entry name" value="NAD_binding_5"/>
    <property type="match status" value="2"/>
</dbReference>
<accession>A0ABD3HQ69</accession>
<organism evidence="1 2">
    <name type="scientific">Riccia sorocarpa</name>
    <dbReference type="NCBI Taxonomy" id="122646"/>
    <lineage>
        <taxon>Eukaryota</taxon>
        <taxon>Viridiplantae</taxon>
        <taxon>Streptophyta</taxon>
        <taxon>Embryophyta</taxon>
        <taxon>Marchantiophyta</taxon>
        <taxon>Marchantiopsida</taxon>
        <taxon>Marchantiidae</taxon>
        <taxon>Marchantiales</taxon>
        <taxon>Ricciaceae</taxon>
        <taxon>Riccia</taxon>
    </lineage>
</organism>
<dbReference type="SUPFAM" id="SSF51735">
    <property type="entry name" value="NAD(P)-binding Rossmann-fold domains"/>
    <property type="match status" value="2"/>
</dbReference>
<reference evidence="1 2" key="1">
    <citation type="submission" date="2024-09" db="EMBL/GenBank/DDBJ databases">
        <title>Chromosome-scale assembly of Riccia sorocarpa.</title>
        <authorList>
            <person name="Paukszto L."/>
        </authorList>
    </citation>
    <scope>NUCLEOTIDE SEQUENCE [LARGE SCALE GENOMIC DNA]</scope>
    <source>
        <strain evidence="1">LP-2024</strain>
        <tissue evidence="1">Aerial parts of the thallus</tissue>
    </source>
</reference>
<name>A0ABD3HQ69_9MARC</name>
<dbReference type="InterPro" id="IPR036291">
    <property type="entry name" value="NAD(P)-bd_dom_sf"/>
</dbReference>
<dbReference type="InterPro" id="IPR002587">
    <property type="entry name" value="Myo-inos-1-P_Synthase"/>
</dbReference>
<dbReference type="Proteomes" id="UP001633002">
    <property type="component" value="Unassembled WGS sequence"/>
</dbReference>
<protein>
    <recommendedName>
        <fullName evidence="3">3'-5' exonuclease domain-containing protein</fullName>
    </recommendedName>
</protein>
<dbReference type="EMBL" id="JBJQOH010000003">
    <property type="protein sequence ID" value="KAL3692225.1"/>
    <property type="molecule type" value="Genomic_DNA"/>
</dbReference>
<comment type="caution">
    <text evidence="1">The sequence shown here is derived from an EMBL/GenBank/DDBJ whole genome shotgun (WGS) entry which is preliminary data.</text>
</comment>
<dbReference type="PANTHER" id="PTHR11510">
    <property type="entry name" value="MYO-INOSITOL-1 PHOSPHATE SYNTHASE"/>
    <property type="match status" value="1"/>
</dbReference>
<dbReference type="Gene3D" id="3.40.50.720">
    <property type="entry name" value="NAD(P)-binding Rossmann-like Domain"/>
    <property type="match status" value="2"/>
</dbReference>
<gene>
    <name evidence="1" type="ORF">R1sor_005876</name>
</gene>